<reference evidence="1 2" key="1">
    <citation type="journal article" date="2021" name="J. Hered.">
        <title>A chromosome-level genome assembly of the parasitoid wasp, Cotesia glomerata (Hymenoptera: Braconidae).</title>
        <authorList>
            <person name="Pinto B.J."/>
            <person name="Weis J.J."/>
            <person name="Gamble T."/>
            <person name="Ode P.J."/>
            <person name="Paul R."/>
            <person name="Zaspel J.M."/>
        </authorList>
    </citation>
    <scope>NUCLEOTIDE SEQUENCE [LARGE SCALE GENOMIC DNA]</scope>
    <source>
        <strain evidence="1">CgM1</strain>
    </source>
</reference>
<evidence type="ECO:0000313" key="1">
    <source>
        <dbReference type="EMBL" id="KAH0560808.1"/>
    </source>
</evidence>
<proteinExistence type="predicted"/>
<dbReference type="EMBL" id="JAHXZJ010000374">
    <property type="protein sequence ID" value="KAH0560808.1"/>
    <property type="molecule type" value="Genomic_DNA"/>
</dbReference>
<gene>
    <name evidence="1" type="ORF">KQX54_008727</name>
</gene>
<keyword evidence="2" id="KW-1185">Reference proteome</keyword>
<comment type="caution">
    <text evidence="1">The sequence shown here is derived from an EMBL/GenBank/DDBJ whole genome shotgun (WGS) entry which is preliminary data.</text>
</comment>
<sequence>MMDDVTPNSRSASEKSFDTEKLLVELLEISKDEKVFDTTGQFSVVEFLHPHQLQKKIDLKLKDEGCDVDSYALAGAVVTECCNTFP</sequence>
<name>A0AAV7IVS4_COTGL</name>
<dbReference type="AlphaFoldDB" id="A0AAV7IVS4"/>
<dbReference type="Proteomes" id="UP000826195">
    <property type="component" value="Unassembled WGS sequence"/>
</dbReference>
<organism evidence="1 2">
    <name type="scientific">Cotesia glomerata</name>
    <name type="common">Lepidopteran parasitic wasp</name>
    <name type="synonym">Apanteles glomeratus</name>
    <dbReference type="NCBI Taxonomy" id="32391"/>
    <lineage>
        <taxon>Eukaryota</taxon>
        <taxon>Metazoa</taxon>
        <taxon>Ecdysozoa</taxon>
        <taxon>Arthropoda</taxon>
        <taxon>Hexapoda</taxon>
        <taxon>Insecta</taxon>
        <taxon>Pterygota</taxon>
        <taxon>Neoptera</taxon>
        <taxon>Endopterygota</taxon>
        <taxon>Hymenoptera</taxon>
        <taxon>Apocrita</taxon>
        <taxon>Ichneumonoidea</taxon>
        <taxon>Braconidae</taxon>
        <taxon>Microgastrinae</taxon>
        <taxon>Cotesia</taxon>
    </lineage>
</organism>
<accession>A0AAV7IVS4</accession>
<feature type="non-terminal residue" evidence="1">
    <location>
        <position position="86"/>
    </location>
</feature>
<evidence type="ECO:0000313" key="2">
    <source>
        <dbReference type="Proteomes" id="UP000826195"/>
    </source>
</evidence>
<dbReference type="Gene3D" id="3.90.1150.170">
    <property type="match status" value="1"/>
</dbReference>
<protein>
    <submittedName>
        <fullName evidence="1">Uncharacterized protein</fullName>
    </submittedName>
</protein>